<proteinExistence type="predicted"/>
<feature type="region of interest" description="Disordered" evidence="1">
    <location>
        <begin position="87"/>
        <end position="110"/>
    </location>
</feature>
<dbReference type="OrthoDB" id="2634326at2759"/>
<feature type="compositionally biased region" description="Low complexity" evidence="1">
    <location>
        <begin position="87"/>
        <end position="100"/>
    </location>
</feature>
<feature type="compositionally biased region" description="Basic and acidic residues" evidence="1">
    <location>
        <begin position="246"/>
        <end position="268"/>
    </location>
</feature>
<protein>
    <submittedName>
        <fullName evidence="2">Uncharacterized protein</fullName>
    </submittedName>
</protein>
<dbReference type="Proteomes" id="UP000054144">
    <property type="component" value="Unassembled WGS sequence"/>
</dbReference>
<dbReference type="AlphaFoldDB" id="A0A0D7APM4"/>
<evidence type="ECO:0000256" key="1">
    <source>
        <dbReference type="SAM" id="MobiDB-lite"/>
    </source>
</evidence>
<gene>
    <name evidence="2" type="ORF">FISHEDRAFT_54926</name>
</gene>
<dbReference type="EMBL" id="KN881586">
    <property type="protein sequence ID" value="KIY53810.1"/>
    <property type="molecule type" value="Genomic_DNA"/>
</dbReference>
<feature type="compositionally biased region" description="Acidic residues" evidence="1">
    <location>
        <begin position="280"/>
        <end position="300"/>
    </location>
</feature>
<sequence>MADLLRGVLSIVELVKILQVWPGAPEGIRTLVNSHDEQTWQLDDLHSARHQVAEFYCQSFFQEFARAPTIPSRWLARPMSMSAHTSVESVPASAASTVTPPAAPGDQEDMDVEADMDIDEDIDKDVDVDNDMDVDEDMGIDKSTTTSSVVPSAGNIHIYQSTGWEGLVAAINSTLTMPLVPAECSVLGDFPSSVPAQSWKARLEDVHVAPASKAATSEDTLASSSGQAALLSTSLKRKIRHDEDKAVDKSIDKSIDKSVDKGKGREVEAMPFVDPYTLDYDCDEDDFSDEDPYAPSSDDE</sequence>
<reference evidence="2 3" key="1">
    <citation type="journal article" date="2015" name="Fungal Genet. Biol.">
        <title>Evolution of novel wood decay mechanisms in Agaricales revealed by the genome sequences of Fistulina hepatica and Cylindrobasidium torrendii.</title>
        <authorList>
            <person name="Floudas D."/>
            <person name="Held B.W."/>
            <person name="Riley R."/>
            <person name="Nagy L.G."/>
            <person name="Koehler G."/>
            <person name="Ransdell A.S."/>
            <person name="Younus H."/>
            <person name="Chow J."/>
            <person name="Chiniquy J."/>
            <person name="Lipzen A."/>
            <person name="Tritt A."/>
            <person name="Sun H."/>
            <person name="Haridas S."/>
            <person name="LaButti K."/>
            <person name="Ohm R.A."/>
            <person name="Kues U."/>
            <person name="Blanchette R.A."/>
            <person name="Grigoriev I.V."/>
            <person name="Minto R.E."/>
            <person name="Hibbett D.S."/>
        </authorList>
    </citation>
    <scope>NUCLEOTIDE SEQUENCE [LARGE SCALE GENOMIC DNA]</scope>
    <source>
        <strain evidence="2 3">ATCC 64428</strain>
    </source>
</reference>
<feature type="region of interest" description="Disordered" evidence="1">
    <location>
        <begin position="246"/>
        <end position="300"/>
    </location>
</feature>
<accession>A0A0D7APM4</accession>
<evidence type="ECO:0000313" key="3">
    <source>
        <dbReference type="Proteomes" id="UP000054144"/>
    </source>
</evidence>
<evidence type="ECO:0000313" key="2">
    <source>
        <dbReference type="EMBL" id="KIY53810.1"/>
    </source>
</evidence>
<name>A0A0D7APM4_9AGAR</name>
<keyword evidence="3" id="KW-1185">Reference proteome</keyword>
<organism evidence="2 3">
    <name type="scientific">Fistulina hepatica ATCC 64428</name>
    <dbReference type="NCBI Taxonomy" id="1128425"/>
    <lineage>
        <taxon>Eukaryota</taxon>
        <taxon>Fungi</taxon>
        <taxon>Dikarya</taxon>
        <taxon>Basidiomycota</taxon>
        <taxon>Agaricomycotina</taxon>
        <taxon>Agaricomycetes</taxon>
        <taxon>Agaricomycetidae</taxon>
        <taxon>Agaricales</taxon>
        <taxon>Fistulinaceae</taxon>
        <taxon>Fistulina</taxon>
    </lineage>
</organism>